<keyword evidence="4" id="KW-0732">Signal</keyword>
<feature type="non-terminal residue" evidence="13">
    <location>
        <position position="841"/>
    </location>
</feature>
<accession>A0A7L4F8E7</accession>
<evidence type="ECO:0000256" key="6">
    <source>
        <dbReference type="ARBA" id="ARBA00023136"/>
    </source>
</evidence>
<keyword evidence="3 9" id="KW-0245">EGF-like domain</keyword>
<feature type="region of interest" description="Disordered" evidence="10">
    <location>
        <begin position="345"/>
        <end position="366"/>
    </location>
</feature>
<dbReference type="EMBL" id="VWYH01001394">
    <property type="protein sequence ID" value="NXW83265.1"/>
    <property type="molecule type" value="Genomic_DNA"/>
</dbReference>
<comment type="caution">
    <text evidence="9">Lacks conserved residue(s) required for the propagation of feature annotation.</text>
</comment>
<feature type="region of interest" description="Disordered" evidence="10">
    <location>
        <begin position="433"/>
        <end position="457"/>
    </location>
</feature>
<feature type="non-terminal residue" evidence="13">
    <location>
        <position position="1"/>
    </location>
</feature>
<evidence type="ECO:0000256" key="5">
    <source>
        <dbReference type="ARBA" id="ARBA00022737"/>
    </source>
</evidence>
<dbReference type="InterPro" id="IPR009030">
    <property type="entry name" value="Growth_fac_rcpt_cys_sf"/>
</dbReference>
<evidence type="ECO:0000256" key="2">
    <source>
        <dbReference type="ARBA" id="ARBA00022475"/>
    </source>
</evidence>
<dbReference type="OrthoDB" id="9946171at2759"/>
<gene>
    <name evidence="13" type="primary">Heg1</name>
    <name evidence="13" type="ORF">ALOBEC_R13783</name>
</gene>
<dbReference type="PROSITE" id="PS01186">
    <property type="entry name" value="EGF_2"/>
    <property type="match status" value="1"/>
</dbReference>
<feature type="domain" description="EGF-like" evidence="12">
    <location>
        <begin position="488"/>
        <end position="526"/>
    </location>
</feature>
<evidence type="ECO:0000256" key="7">
    <source>
        <dbReference type="ARBA" id="ARBA00023157"/>
    </source>
</evidence>
<feature type="region of interest" description="Disordered" evidence="10">
    <location>
        <begin position="198"/>
        <end position="217"/>
    </location>
</feature>
<evidence type="ECO:0000256" key="4">
    <source>
        <dbReference type="ARBA" id="ARBA00022729"/>
    </source>
</evidence>
<dbReference type="SUPFAM" id="SSF57184">
    <property type="entry name" value="Growth factor receptor domain"/>
    <property type="match status" value="1"/>
</dbReference>
<feature type="transmembrane region" description="Helical" evidence="11">
    <location>
        <begin position="708"/>
        <end position="733"/>
    </location>
</feature>
<evidence type="ECO:0000256" key="3">
    <source>
        <dbReference type="ARBA" id="ARBA00022536"/>
    </source>
</evidence>
<dbReference type="SMART" id="SM00181">
    <property type="entry name" value="EGF"/>
    <property type="match status" value="2"/>
</dbReference>
<dbReference type="Pfam" id="PF07645">
    <property type="entry name" value="EGF_CA"/>
    <property type="match status" value="1"/>
</dbReference>
<dbReference type="CDD" id="cd00054">
    <property type="entry name" value="EGF_CA"/>
    <property type="match status" value="1"/>
</dbReference>
<dbReference type="AlphaFoldDB" id="A0A7L4F8E7"/>
<sequence length="841" mass="89680">IDAEKRTLFSHTDGTYISTTYTRGGERTLLSISNSSTSADSSESSTFFSEISNPSDSLKSSVAQDRRRNVSSDGSFVEPSTEPLLVHSSKLLTSASAGSVQNTTLFNTDSELLTTDRSSLSSSAFPASSSVSSLHHSLSSTPPPTYLFTSSESSEPLVSSVMASSPPLQALSSSLPTSSSLSPSYSLASLLPLFSSSSSASQPSSSDQASTSVATTVVRRVPSTAAVARSSPRGTNKHSVTHQPLNSTTFTSTRSPPLPTPPMEQVGGRVVSVSAPTTVTETASLRATTIQGGSFGKATSLLTTAGDVPGAGLTDAPLSPSPSATNHSVIVPALAVTTVKPPVLTTPASHWPTPGDASTTKSHRTQMPATTKHMYITGESTEAVDPTTARPGKVTEENIPVTSPSETPPTSKTTVSIATTLAATKLTTVPLSSSTAGLRTSSPATGNTSNGTHQWWGQERGGRKSLAQPLMIFCDSLTIAFFFSAFVDVDKCLSNPCPALATCNNTRGSYICQCPLGYELEKGKCNLVRMFIGQVPLKLNITHGKYAELLHVEGEILAMLDAALSGLPGYHRSTVKVTREANFVHVSVQSTFSLASNVTFYDVVSSVKSYIRACKSPTEACQFISNLKPLHRVGSLCRQKDPECDKETSECTDFDGVALCQCKSGYFKYNKMDHSCRACEDGYKLENDTCVSCPFGLGGFNCGNPYQLITVVIAAAGGGLLLIMGIALIVTCCRKNKNDISKLIFKSGDFQMSPYAEYPKNPRAQEWGRETIEMQENGSTKNLLQMTDVYYSPTGLRNPELERNGLYPPYTGLPGSRHSCIYPGQYNPSFISDETRRRDYF</sequence>
<keyword evidence="11" id="KW-0812">Transmembrane</keyword>
<evidence type="ECO:0000256" key="8">
    <source>
        <dbReference type="ARBA" id="ARBA00023180"/>
    </source>
</evidence>
<feature type="compositionally biased region" description="Low complexity" evidence="10">
    <location>
        <begin position="400"/>
        <end position="413"/>
    </location>
</feature>
<dbReference type="PANTHER" id="PTHR24037:SF3">
    <property type="entry name" value="PROTEIN HEG HOMOLOG 1"/>
    <property type="match status" value="1"/>
</dbReference>
<keyword evidence="6 11" id="KW-0472">Membrane</keyword>
<evidence type="ECO:0000256" key="9">
    <source>
        <dbReference type="PROSITE-ProRule" id="PRU00076"/>
    </source>
</evidence>
<keyword evidence="14" id="KW-1185">Reference proteome</keyword>
<organism evidence="13 14">
    <name type="scientific">Pampusana beccarii</name>
    <name type="common">Western bronze ground-dove</name>
    <dbReference type="NCBI Taxonomy" id="2953425"/>
    <lineage>
        <taxon>Eukaryota</taxon>
        <taxon>Metazoa</taxon>
        <taxon>Chordata</taxon>
        <taxon>Craniata</taxon>
        <taxon>Vertebrata</taxon>
        <taxon>Euteleostomi</taxon>
        <taxon>Archelosauria</taxon>
        <taxon>Archosauria</taxon>
        <taxon>Dinosauria</taxon>
        <taxon>Saurischia</taxon>
        <taxon>Theropoda</taxon>
        <taxon>Coelurosauria</taxon>
        <taxon>Aves</taxon>
        <taxon>Neognathae</taxon>
        <taxon>Neoaves</taxon>
        <taxon>Columbimorphae</taxon>
        <taxon>Columbiformes</taxon>
        <taxon>Columbidae</taxon>
        <taxon>Pampusana</taxon>
    </lineage>
</organism>
<evidence type="ECO:0000256" key="11">
    <source>
        <dbReference type="SAM" id="Phobius"/>
    </source>
</evidence>
<dbReference type="Proteomes" id="UP000541332">
    <property type="component" value="Unassembled WGS sequence"/>
</dbReference>
<dbReference type="InterPro" id="IPR000152">
    <property type="entry name" value="EGF-type_Asp/Asn_hydroxyl_site"/>
</dbReference>
<dbReference type="GO" id="GO:0007507">
    <property type="term" value="P:heart development"/>
    <property type="evidence" value="ECO:0007669"/>
    <property type="project" value="TreeGrafter"/>
</dbReference>
<keyword evidence="11" id="KW-1133">Transmembrane helix</keyword>
<feature type="region of interest" description="Disordered" evidence="10">
    <location>
        <begin position="383"/>
        <end position="413"/>
    </location>
</feature>
<dbReference type="PANTHER" id="PTHR24037">
    <property type="entry name" value="HEART DEVELOPMENT PROTEIN WITH EGF-LIKE DOMAINS 1"/>
    <property type="match status" value="1"/>
</dbReference>
<comment type="caution">
    <text evidence="13">The sequence shown here is derived from an EMBL/GenBank/DDBJ whole genome shotgun (WGS) entry which is preliminary data.</text>
</comment>
<feature type="compositionally biased region" description="Polar residues" evidence="10">
    <location>
        <begin position="54"/>
        <end position="63"/>
    </location>
</feature>
<dbReference type="GO" id="GO:0005509">
    <property type="term" value="F:calcium ion binding"/>
    <property type="evidence" value="ECO:0007669"/>
    <property type="project" value="InterPro"/>
</dbReference>
<dbReference type="Gene3D" id="2.10.25.10">
    <property type="entry name" value="Laminin"/>
    <property type="match status" value="1"/>
</dbReference>
<dbReference type="PROSITE" id="PS00010">
    <property type="entry name" value="ASX_HYDROXYL"/>
    <property type="match status" value="1"/>
</dbReference>
<dbReference type="InterPro" id="IPR001881">
    <property type="entry name" value="EGF-like_Ca-bd_dom"/>
</dbReference>
<evidence type="ECO:0000313" key="14">
    <source>
        <dbReference type="Proteomes" id="UP000541332"/>
    </source>
</evidence>
<feature type="compositionally biased region" description="Low complexity" evidence="10">
    <location>
        <begin position="35"/>
        <end position="53"/>
    </location>
</feature>
<protein>
    <submittedName>
        <fullName evidence="13">HEG1 protein</fullName>
    </submittedName>
</protein>
<keyword evidence="2" id="KW-1003">Cell membrane</keyword>
<keyword evidence="5" id="KW-0677">Repeat</keyword>
<keyword evidence="8" id="KW-0325">Glycoprotein</keyword>
<feature type="region of interest" description="Disordered" evidence="10">
    <location>
        <begin position="223"/>
        <end position="265"/>
    </location>
</feature>
<evidence type="ECO:0000256" key="1">
    <source>
        <dbReference type="ARBA" id="ARBA00004236"/>
    </source>
</evidence>
<name>A0A7L4F8E7_9COLU</name>
<dbReference type="PROSITE" id="PS50026">
    <property type="entry name" value="EGF_3"/>
    <property type="match status" value="1"/>
</dbReference>
<feature type="compositionally biased region" description="Polar residues" evidence="10">
    <location>
        <begin position="356"/>
        <end position="366"/>
    </location>
</feature>
<dbReference type="GO" id="GO:0005886">
    <property type="term" value="C:plasma membrane"/>
    <property type="evidence" value="ECO:0007669"/>
    <property type="project" value="UniProtKB-SubCell"/>
</dbReference>
<keyword evidence="7" id="KW-1015">Disulfide bond</keyword>
<dbReference type="InterPro" id="IPR049883">
    <property type="entry name" value="NOTCH1_EGF-like"/>
</dbReference>
<evidence type="ECO:0000256" key="10">
    <source>
        <dbReference type="SAM" id="MobiDB-lite"/>
    </source>
</evidence>
<evidence type="ECO:0000259" key="12">
    <source>
        <dbReference type="PROSITE" id="PS50026"/>
    </source>
</evidence>
<feature type="region of interest" description="Disordered" evidence="10">
    <location>
        <begin position="35"/>
        <end position="80"/>
    </location>
</feature>
<proteinExistence type="predicted"/>
<evidence type="ECO:0000313" key="13">
    <source>
        <dbReference type="EMBL" id="NXW83265.1"/>
    </source>
</evidence>
<dbReference type="SMART" id="SM00179">
    <property type="entry name" value="EGF_CA"/>
    <property type="match status" value="1"/>
</dbReference>
<feature type="compositionally biased region" description="Polar residues" evidence="10">
    <location>
        <begin position="433"/>
        <end position="455"/>
    </location>
</feature>
<feature type="compositionally biased region" description="Low complexity" evidence="10">
    <location>
        <begin position="223"/>
        <end position="232"/>
    </location>
</feature>
<comment type="subcellular location">
    <subcellularLocation>
        <location evidence="1">Cell membrane</location>
    </subcellularLocation>
</comment>
<dbReference type="InterPro" id="IPR000742">
    <property type="entry name" value="EGF"/>
</dbReference>
<reference evidence="13 14" key="1">
    <citation type="submission" date="2020-02" db="EMBL/GenBank/DDBJ databases">
        <title>Bird 10,000 Genomes (B10K) Project - Family phase.</title>
        <authorList>
            <person name="Zhang G."/>
        </authorList>
    </citation>
    <scope>NUCLEOTIDE SEQUENCE [LARGE SCALE GENOMIC DNA]</scope>
    <source>
        <strain evidence="13">B10K-DU-006-06</strain>
    </source>
</reference>